<evidence type="ECO:0000256" key="3">
    <source>
        <dbReference type="ARBA" id="ARBA00022737"/>
    </source>
</evidence>
<feature type="domain" description="PLAT" evidence="8">
    <location>
        <begin position="1"/>
        <end position="91"/>
    </location>
</feature>
<sequence>MYSRYHSPYRDQLVWAEQKRLSPPGQGMETDVNLGEIWKIRIWHDNTGLDPSWYLQHVTVWDKQTDNLYFFLVEDWLSVENEKNEGMVEKEVLAACPQELRCFSRIFPAQMRLGFSDWHIWLSIWSRPPRSRFTRVQRVTCCMLMVSLFLATCAIWYGAIGVKGQSQTSVSAESIGVGVTAAVVDYPLQLLFCFFFRKIRSKVHFSTQCNFCRTSHK</sequence>
<organism evidence="9 10">
    <name type="scientific">Varanus komodoensis</name>
    <name type="common">Komodo dragon</name>
    <dbReference type="NCBI Taxonomy" id="61221"/>
    <lineage>
        <taxon>Eukaryota</taxon>
        <taxon>Metazoa</taxon>
        <taxon>Chordata</taxon>
        <taxon>Craniata</taxon>
        <taxon>Vertebrata</taxon>
        <taxon>Euteleostomi</taxon>
        <taxon>Lepidosauria</taxon>
        <taxon>Squamata</taxon>
        <taxon>Bifurcata</taxon>
        <taxon>Unidentata</taxon>
        <taxon>Episquamata</taxon>
        <taxon>Toxicofera</taxon>
        <taxon>Anguimorpha</taxon>
        <taxon>Paleoanguimorpha</taxon>
        <taxon>Varanoidea</taxon>
        <taxon>Varanidae</taxon>
        <taxon>Varanus</taxon>
    </lineage>
</organism>
<feature type="transmembrane region" description="Helical" evidence="7">
    <location>
        <begin position="175"/>
        <end position="196"/>
    </location>
</feature>
<evidence type="ECO:0000256" key="7">
    <source>
        <dbReference type="SAM" id="Phobius"/>
    </source>
</evidence>
<evidence type="ECO:0000256" key="5">
    <source>
        <dbReference type="ARBA" id="ARBA00023136"/>
    </source>
</evidence>
<keyword evidence="2 7" id="KW-0812">Transmembrane</keyword>
<evidence type="ECO:0000313" key="10">
    <source>
        <dbReference type="Proteomes" id="UP000694545"/>
    </source>
</evidence>
<dbReference type="GO" id="GO:0006816">
    <property type="term" value="P:calcium ion transport"/>
    <property type="evidence" value="ECO:0007669"/>
    <property type="project" value="TreeGrafter"/>
</dbReference>
<dbReference type="Ensembl" id="ENSVKKT00000020341.1">
    <property type="protein sequence ID" value="ENSVKKP00000019854.1"/>
    <property type="gene ID" value="ENSVKKG00000013428.1"/>
</dbReference>
<dbReference type="AlphaFoldDB" id="A0A8D2LB81"/>
<dbReference type="PANTHER" id="PTHR46730:SF2">
    <property type="entry name" value="POLYCYSTIN-1 ISOFORM X1"/>
    <property type="match status" value="1"/>
</dbReference>
<dbReference type="Proteomes" id="UP000694545">
    <property type="component" value="Unplaced"/>
</dbReference>
<dbReference type="GO" id="GO:0005261">
    <property type="term" value="F:monoatomic cation channel activity"/>
    <property type="evidence" value="ECO:0007669"/>
    <property type="project" value="TreeGrafter"/>
</dbReference>
<name>A0A8D2LB81_VARKO</name>
<feature type="transmembrane region" description="Helical" evidence="7">
    <location>
        <begin position="139"/>
        <end position="160"/>
    </location>
</feature>
<evidence type="ECO:0000256" key="1">
    <source>
        <dbReference type="ARBA" id="ARBA00004370"/>
    </source>
</evidence>
<evidence type="ECO:0000313" key="9">
    <source>
        <dbReference type="Ensembl" id="ENSVKKP00000019854.1"/>
    </source>
</evidence>
<dbReference type="Gene3D" id="2.60.60.20">
    <property type="entry name" value="PLAT/LH2 domain"/>
    <property type="match status" value="1"/>
</dbReference>
<protein>
    <recommendedName>
        <fullName evidence="8">PLAT domain-containing protein</fullName>
    </recommendedName>
</protein>
<dbReference type="Pfam" id="PF01477">
    <property type="entry name" value="PLAT"/>
    <property type="match status" value="1"/>
</dbReference>
<dbReference type="PANTHER" id="PTHR46730">
    <property type="entry name" value="POLYCYSTIN-1"/>
    <property type="match status" value="1"/>
</dbReference>
<dbReference type="InterPro" id="IPR036392">
    <property type="entry name" value="PLAT/LH2_dom_sf"/>
</dbReference>
<keyword evidence="4 7" id="KW-1133">Transmembrane helix</keyword>
<keyword evidence="10" id="KW-1185">Reference proteome</keyword>
<keyword evidence="5 7" id="KW-0472">Membrane</keyword>
<dbReference type="PROSITE" id="PS50095">
    <property type="entry name" value="PLAT"/>
    <property type="match status" value="1"/>
</dbReference>
<dbReference type="SUPFAM" id="SSF49723">
    <property type="entry name" value="Lipase/lipooxygenase domain (PLAT/LH2 domain)"/>
    <property type="match status" value="1"/>
</dbReference>
<reference evidence="9" key="1">
    <citation type="submission" date="2025-08" db="UniProtKB">
        <authorList>
            <consortium name="Ensembl"/>
        </authorList>
    </citation>
    <scope>IDENTIFICATION</scope>
</reference>
<dbReference type="GO" id="GO:0005886">
    <property type="term" value="C:plasma membrane"/>
    <property type="evidence" value="ECO:0007669"/>
    <property type="project" value="TreeGrafter"/>
</dbReference>
<evidence type="ECO:0000259" key="8">
    <source>
        <dbReference type="PROSITE" id="PS50095"/>
    </source>
</evidence>
<accession>A0A8D2LB81</accession>
<dbReference type="InterPro" id="IPR001024">
    <property type="entry name" value="PLAT/LH2_dom"/>
</dbReference>
<reference evidence="9" key="2">
    <citation type="submission" date="2025-09" db="UniProtKB">
        <authorList>
            <consortium name="Ensembl"/>
        </authorList>
    </citation>
    <scope>IDENTIFICATION</scope>
</reference>
<keyword evidence="3" id="KW-0677">Repeat</keyword>
<comment type="subcellular location">
    <subcellularLocation>
        <location evidence="1">Membrane</location>
    </subcellularLocation>
</comment>
<evidence type="ECO:0000256" key="6">
    <source>
        <dbReference type="PROSITE-ProRule" id="PRU00152"/>
    </source>
</evidence>
<evidence type="ECO:0000256" key="4">
    <source>
        <dbReference type="ARBA" id="ARBA00022989"/>
    </source>
</evidence>
<evidence type="ECO:0000256" key="2">
    <source>
        <dbReference type="ARBA" id="ARBA00022692"/>
    </source>
</evidence>
<proteinExistence type="predicted"/>
<comment type="caution">
    <text evidence="6">Lacks conserved residue(s) required for the propagation of feature annotation.</text>
</comment>